<dbReference type="InterPro" id="IPR055795">
    <property type="entry name" value="DUF7371"/>
</dbReference>
<feature type="chain" id="PRO_5005199571" description="DUF7371 domain-containing protein" evidence="2">
    <location>
        <begin position="18"/>
        <end position="555"/>
    </location>
</feature>
<protein>
    <recommendedName>
        <fullName evidence="3">DUF7371 domain-containing protein</fullName>
    </recommendedName>
</protein>
<feature type="signal peptide" evidence="2">
    <location>
        <begin position="1"/>
        <end position="17"/>
    </location>
</feature>
<sequence>MRLQAVIGAGFVALAAGARLPRSVSSPSDSNGQIVTVTTTVLPRVCASAETSTNDRAVTITTTVPPKACASPDTEPVTITLTETVYITLTLYVSPVTSTVSSKGESRATEETFVTRTTAASRFETNPVVTNDSSSQHSALTVTVHPLPVSESTTTITSVSTEVITFTLSDTLPSSGLPDKSVPPLPTTKVDSSAQASDISATPSTPRVISSVPPIPSTISTVGSAPSTPPLSTLTLPTTAVIPTTLSAVTSKPYGPSGWNFTNLVNATAQATGMQCISGGPNPRCSKPAIGSIAKRQVGVMVTATINGQIVSWVNNWDGGALSSPSSSTQADIIEITRTISEPSSTPTRCGESGEFTMDFDDLPRFSPSINDTAPFPPIFNPYNHLFFSDGWSYGPPPTEPYPPTSNPHIGIYIPEKSEDNRGSPYAGLLAGGEFGAGPRRSLDTFWFDAYSANFGCDNGSANTTCAVAVSAVRYSAQTKTEESAGTRRFVIPPCPGYRNCTLSPLDFGDSFRGISGLKFSASVQDKPVIFFVDDIKMNWYNNTCAAGLERLRSR</sequence>
<feature type="domain" description="DUF7371" evidence="3">
    <location>
        <begin position="352"/>
        <end position="551"/>
    </location>
</feature>
<keyword evidence="5" id="KW-1185">Reference proteome</keyword>
<organism evidence="4 5">
    <name type="scientific">Blastomyces silverae</name>
    <dbReference type="NCBI Taxonomy" id="2060906"/>
    <lineage>
        <taxon>Eukaryota</taxon>
        <taxon>Fungi</taxon>
        <taxon>Dikarya</taxon>
        <taxon>Ascomycota</taxon>
        <taxon>Pezizomycotina</taxon>
        <taxon>Eurotiomycetes</taxon>
        <taxon>Eurotiomycetidae</taxon>
        <taxon>Onygenales</taxon>
        <taxon>Ajellomycetaceae</taxon>
        <taxon>Blastomyces</taxon>
    </lineage>
</organism>
<dbReference type="Proteomes" id="UP000053573">
    <property type="component" value="Unassembled WGS sequence"/>
</dbReference>
<gene>
    <name evidence="4" type="ORF">EMPG_16047</name>
</gene>
<evidence type="ECO:0000259" key="3">
    <source>
        <dbReference type="Pfam" id="PF24086"/>
    </source>
</evidence>
<reference evidence="5" key="1">
    <citation type="journal article" date="2015" name="PLoS Genet.">
        <title>The dynamic genome and transcriptome of the human fungal pathogen Blastomyces and close relative Emmonsia.</title>
        <authorList>
            <person name="Munoz J.F."/>
            <person name="Gauthier G.M."/>
            <person name="Desjardins C.A."/>
            <person name="Gallo J.E."/>
            <person name="Holder J."/>
            <person name="Sullivan T.D."/>
            <person name="Marty A.J."/>
            <person name="Carmen J.C."/>
            <person name="Chen Z."/>
            <person name="Ding L."/>
            <person name="Gujja S."/>
            <person name="Magrini V."/>
            <person name="Misas E."/>
            <person name="Mitreva M."/>
            <person name="Priest M."/>
            <person name="Saif S."/>
            <person name="Whiston E.A."/>
            <person name="Young S."/>
            <person name="Zeng Q."/>
            <person name="Goldman W.E."/>
            <person name="Mardis E.R."/>
            <person name="Taylor J.W."/>
            <person name="McEwen J.G."/>
            <person name="Clay O.K."/>
            <person name="Klein B.S."/>
            <person name="Cuomo C.A."/>
        </authorList>
    </citation>
    <scope>NUCLEOTIDE SEQUENCE [LARGE SCALE GENOMIC DNA]</scope>
    <source>
        <strain evidence="5">UAMH 139</strain>
    </source>
</reference>
<evidence type="ECO:0000256" key="1">
    <source>
        <dbReference type="SAM" id="MobiDB-lite"/>
    </source>
</evidence>
<dbReference type="Pfam" id="PF24086">
    <property type="entry name" value="DUF7371"/>
    <property type="match status" value="1"/>
</dbReference>
<dbReference type="EMBL" id="LDEV01002583">
    <property type="protein sequence ID" value="KLJ08504.1"/>
    <property type="molecule type" value="Genomic_DNA"/>
</dbReference>
<keyword evidence="2" id="KW-0732">Signal</keyword>
<feature type="compositionally biased region" description="Low complexity" evidence="1">
    <location>
        <begin position="202"/>
        <end position="214"/>
    </location>
</feature>
<evidence type="ECO:0000313" key="5">
    <source>
        <dbReference type="Proteomes" id="UP000053573"/>
    </source>
</evidence>
<comment type="caution">
    <text evidence="4">The sequence shown here is derived from an EMBL/GenBank/DDBJ whole genome shotgun (WGS) entry which is preliminary data.</text>
</comment>
<evidence type="ECO:0000256" key="2">
    <source>
        <dbReference type="SAM" id="SignalP"/>
    </source>
</evidence>
<feature type="compositionally biased region" description="Polar residues" evidence="1">
    <location>
        <begin position="189"/>
        <end position="201"/>
    </location>
</feature>
<accession>A0A0H1BAN5</accession>
<dbReference type="OrthoDB" id="5385013at2759"/>
<name>A0A0H1BAN5_9EURO</name>
<feature type="region of interest" description="Disordered" evidence="1">
    <location>
        <begin position="175"/>
        <end position="214"/>
    </location>
</feature>
<dbReference type="AlphaFoldDB" id="A0A0H1BAN5"/>
<evidence type="ECO:0000313" key="4">
    <source>
        <dbReference type="EMBL" id="KLJ08504.1"/>
    </source>
</evidence>
<proteinExistence type="predicted"/>